<proteinExistence type="predicted"/>
<dbReference type="PROSITE" id="PS00101">
    <property type="entry name" value="HEXAPEP_TRANSFERASES"/>
    <property type="match status" value="1"/>
</dbReference>
<dbReference type="InterPro" id="IPR050179">
    <property type="entry name" value="Trans_hexapeptide_repeat"/>
</dbReference>
<dbReference type="Proteomes" id="UP000186524">
    <property type="component" value="Unassembled WGS sequence"/>
</dbReference>
<dbReference type="PANTHER" id="PTHR43300:SF7">
    <property type="entry name" value="UDP-N-ACETYLBACILLOSAMINE N-ACETYLTRANSFERASE"/>
    <property type="match status" value="1"/>
</dbReference>
<dbReference type="STRING" id="1714354.BLL40_07390"/>
<feature type="active site" description="Proton acceptor" evidence="3">
    <location>
        <position position="134"/>
    </location>
</feature>
<dbReference type="NCBIfam" id="TIGR03570">
    <property type="entry name" value="NeuD_NnaD"/>
    <property type="match status" value="1"/>
</dbReference>
<evidence type="ECO:0000313" key="6">
    <source>
        <dbReference type="EMBL" id="OKL36554.1"/>
    </source>
</evidence>
<evidence type="ECO:0000313" key="7">
    <source>
        <dbReference type="Proteomes" id="UP000186524"/>
    </source>
</evidence>
<dbReference type="InterPro" id="IPR018357">
    <property type="entry name" value="Hexapep_transf_CS"/>
</dbReference>
<feature type="site" description="Increases basicity of active site His" evidence="3">
    <location>
        <position position="135"/>
    </location>
</feature>
<dbReference type="PANTHER" id="PTHR43300">
    <property type="entry name" value="ACETYLTRANSFERASE"/>
    <property type="match status" value="1"/>
</dbReference>
<dbReference type="SUPFAM" id="SSF51161">
    <property type="entry name" value="Trimeric LpxA-like enzymes"/>
    <property type="match status" value="1"/>
</dbReference>
<organism evidence="6 7">
    <name type="scientific">Domibacillus mangrovi</name>
    <dbReference type="NCBI Taxonomy" id="1714354"/>
    <lineage>
        <taxon>Bacteria</taxon>
        <taxon>Bacillati</taxon>
        <taxon>Bacillota</taxon>
        <taxon>Bacilli</taxon>
        <taxon>Bacillales</taxon>
        <taxon>Bacillaceae</taxon>
        <taxon>Domibacillus</taxon>
    </lineage>
</organism>
<dbReference type="RefSeq" id="WP_073711279.1">
    <property type="nucleotide sequence ID" value="NZ_MRWQ01000006.1"/>
</dbReference>
<dbReference type="Gene3D" id="2.160.10.10">
    <property type="entry name" value="Hexapeptide repeat proteins"/>
    <property type="match status" value="1"/>
</dbReference>
<dbReference type="InterPro" id="IPR020019">
    <property type="entry name" value="AcTrfase_PglD-like"/>
</dbReference>
<sequence>MNIIVLGNGGHSKVIQDMLVTLGDYELIAVLDDKYQESKEENGVIYGPFSLLTCLLNQDVKAVIAVGNNAIRKKLAGSLPLRPDQYVSIIAPTAVVSPTAMIGNGSVVMPNAVINAEASIGRHCIINTGAIVEHENTIGDYVHVSPHATLTGNVLVNEGVHIGASATVIPSVEIGSWSIVGAGSTIITPIPSYCKAVGTPARVIEQLLINERKSS</sequence>
<evidence type="ECO:0000256" key="4">
    <source>
        <dbReference type="PIRSR" id="PIRSR620019-2"/>
    </source>
</evidence>
<dbReference type="InterPro" id="IPR041561">
    <property type="entry name" value="PglD_N"/>
</dbReference>
<dbReference type="InterPro" id="IPR011004">
    <property type="entry name" value="Trimer_LpxA-like_sf"/>
</dbReference>
<evidence type="ECO:0000256" key="2">
    <source>
        <dbReference type="ARBA" id="ARBA00022737"/>
    </source>
</evidence>
<feature type="domain" description="PglD N-terminal" evidence="5">
    <location>
        <begin position="2"/>
        <end position="77"/>
    </location>
</feature>
<dbReference type="Pfam" id="PF00132">
    <property type="entry name" value="Hexapep"/>
    <property type="match status" value="1"/>
</dbReference>
<evidence type="ECO:0000256" key="1">
    <source>
        <dbReference type="ARBA" id="ARBA00022679"/>
    </source>
</evidence>
<dbReference type="Gene3D" id="3.40.50.20">
    <property type="match status" value="1"/>
</dbReference>
<evidence type="ECO:0000256" key="3">
    <source>
        <dbReference type="PIRSR" id="PIRSR620019-1"/>
    </source>
</evidence>
<reference evidence="6 7" key="1">
    <citation type="submission" date="2016-12" db="EMBL/GenBank/DDBJ databases">
        <title>Domibacillus sp. SAOS 44 whole genome sequencing.</title>
        <authorList>
            <person name="Verma A."/>
            <person name="Krishnamurthi S."/>
        </authorList>
    </citation>
    <scope>NUCLEOTIDE SEQUENCE [LARGE SCALE GENOMIC DNA]</scope>
    <source>
        <strain evidence="6 7">SAOS 44</strain>
    </source>
</reference>
<dbReference type="Pfam" id="PF17836">
    <property type="entry name" value="PglD_N"/>
    <property type="match status" value="1"/>
</dbReference>
<dbReference type="InterPro" id="IPR001451">
    <property type="entry name" value="Hexapep"/>
</dbReference>
<feature type="binding site" evidence="4">
    <location>
        <position position="67"/>
    </location>
    <ligand>
        <name>substrate</name>
    </ligand>
</feature>
<feature type="binding site" evidence="4">
    <location>
        <position position="143"/>
    </location>
    <ligand>
        <name>acetyl-CoA</name>
        <dbReference type="ChEBI" id="CHEBI:57288"/>
    </ligand>
</feature>
<comment type="caution">
    <text evidence="6">The sequence shown here is derived from an EMBL/GenBank/DDBJ whole genome shotgun (WGS) entry which is preliminary data.</text>
</comment>
<evidence type="ECO:0000259" key="5">
    <source>
        <dbReference type="Pfam" id="PF17836"/>
    </source>
</evidence>
<protein>
    <submittedName>
        <fullName evidence="6">Acetyltransferase</fullName>
    </submittedName>
</protein>
<dbReference type="CDD" id="cd03360">
    <property type="entry name" value="LbH_AT_putative"/>
    <property type="match status" value="1"/>
</dbReference>
<dbReference type="AlphaFoldDB" id="A0A1Q5P2S9"/>
<accession>A0A1Q5P2S9</accession>
<keyword evidence="2" id="KW-0677">Repeat</keyword>
<keyword evidence="7" id="KW-1185">Reference proteome</keyword>
<name>A0A1Q5P2S9_9BACI</name>
<dbReference type="EMBL" id="MRWQ01000006">
    <property type="protein sequence ID" value="OKL36554.1"/>
    <property type="molecule type" value="Genomic_DNA"/>
</dbReference>
<gene>
    <name evidence="6" type="ORF">BLL40_07390</name>
</gene>
<keyword evidence="1 6" id="KW-0808">Transferase</keyword>
<dbReference type="GO" id="GO:0016740">
    <property type="term" value="F:transferase activity"/>
    <property type="evidence" value="ECO:0007669"/>
    <property type="project" value="UniProtKB-KW"/>
</dbReference>